<sequence length="229" mass="23726">MRFYRYFGTAIIALAILLVGGVYAMPNEPTYVTVTNTIVQAPPTTSEDSVVMVSLEDGHGSGVHIGNGFIITAAHVAGDAKEVGIKRQVGEDLKAEVLWVNKAYDIALLRTSGKLAGQASLDCAQPKIGDEIQAAGNPLNLEFVSSFGRIAGTARAAEPWREVVITDVTTVMGASGGPLFGKDGRVVGIVVGVMPAPIKNGDGYVPSLTGFGTAVPASVVCQLLGRASV</sequence>
<dbReference type="InterPro" id="IPR043504">
    <property type="entry name" value="Peptidase_S1_PA_chymotrypsin"/>
</dbReference>
<dbReference type="AlphaFoldDB" id="A0A179BTV7"/>
<dbReference type="InterPro" id="IPR009003">
    <property type="entry name" value="Peptidase_S1_PA"/>
</dbReference>
<dbReference type="EMBL" id="LWBS01000121">
    <property type="protein sequence ID" value="OAP95077.1"/>
    <property type="molecule type" value="Genomic_DNA"/>
</dbReference>
<dbReference type="Pfam" id="PF13365">
    <property type="entry name" value="Trypsin_2"/>
    <property type="match status" value="1"/>
</dbReference>
<dbReference type="SUPFAM" id="SSF50494">
    <property type="entry name" value="Trypsin-like serine proteases"/>
    <property type="match status" value="1"/>
</dbReference>
<protein>
    <recommendedName>
        <fullName evidence="2">Serine protease</fullName>
    </recommendedName>
</protein>
<dbReference type="PANTHER" id="PTHR43019:SF23">
    <property type="entry name" value="PROTEASE DO-LIKE 5, CHLOROPLASTIC"/>
    <property type="match status" value="1"/>
</dbReference>
<dbReference type="Gene3D" id="2.40.10.10">
    <property type="entry name" value="Trypsin-like serine proteases"/>
    <property type="match status" value="2"/>
</dbReference>
<name>A0A179BTV7_RHILE</name>
<proteinExistence type="predicted"/>
<dbReference type="GO" id="GO:0006508">
    <property type="term" value="P:proteolysis"/>
    <property type="evidence" value="ECO:0007669"/>
    <property type="project" value="InterPro"/>
</dbReference>
<dbReference type="InterPro" id="IPR001940">
    <property type="entry name" value="Peptidase_S1C"/>
</dbReference>
<gene>
    <name evidence="1" type="ORF">A4U53_17800</name>
</gene>
<reference evidence="1" key="1">
    <citation type="submission" date="2016-04" db="EMBL/GenBank/DDBJ databases">
        <title>Fast-growing isolate from the root nodules of Vavilovia formosa.</title>
        <authorList>
            <person name="Kimeklis A."/>
            <person name="Safronova V."/>
            <person name="Belimov A."/>
            <person name="Andronov E."/>
        </authorList>
    </citation>
    <scope>NUCLEOTIDE SEQUENCE [LARGE SCALE GENOMIC DNA]</scope>
    <source>
        <strain evidence="1">Vaf-46</strain>
    </source>
</reference>
<evidence type="ECO:0000313" key="1">
    <source>
        <dbReference type="EMBL" id="OAP95077.1"/>
    </source>
</evidence>
<comment type="caution">
    <text evidence="1">The sequence shown here is derived from an EMBL/GenBank/DDBJ whole genome shotgun (WGS) entry which is preliminary data.</text>
</comment>
<dbReference type="GO" id="GO:0004252">
    <property type="term" value="F:serine-type endopeptidase activity"/>
    <property type="evidence" value="ECO:0007669"/>
    <property type="project" value="InterPro"/>
</dbReference>
<dbReference type="PRINTS" id="PR00834">
    <property type="entry name" value="PROTEASES2C"/>
</dbReference>
<organism evidence="1">
    <name type="scientific">Rhizobium leguminosarum</name>
    <dbReference type="NCBI Taxonomy" id="384"/>
    <lineage>
        <taxon>Bacteria</taxon>
        <taxon>Pseudomonadati</taxon>
        <taxon>Pseudomonadota</taxon>
        <taxon>Alphaproteobacteria</taxon>
        <taxon>Hyphomicrobiales</taxon>
        <taxon>Rhizobiaceae</taxon>
        <taxon>Rhizobium/Agrobacterium group</taxon>
        <taxon>Rhizobium</taxon>
    </lineage>
</organism>
<accession>A0A179BTV7</accession>
<dbReference type="PANTHER" id="PTHR43019">
    <property type="entry name" value="SERINE ENDOPROTEASE DEGS"/>
    <property type="match status" value="1"/>
</dbReference>
<evidence type="ECO:0008006" key="2">
    <source>
        <dbReference type="Google" id="ProtNLM"/>
    </source>
</evidence>